<organism evidence="7 8">
    <name type="scientific">Nelumbo nucifera</name>
    <name type="common">Sacred lotus</name>
    <dbReference type="NCBI Taxonomy" id="4432"/>
    <lineage>
        <taxon>Eukaryota</taxon>
        <taxon>Viridiplantae</taxon>
        <taxon>Streptophyta</taxon>
        <taxon>Embryophyta</taxon>
        <taxon>Tracheophyta</taxon>
        <taxon>Spermatophyta</taxon>
        <taxon>Magnoliopsida</taxon>
        <taxon>Proteales</taxon>
        <taxon>Nelumbonaceae</taxon>
        <taxon>Nelumbo</taxon>
    </lineage>
</organism>
<protein>
    <recommendedName>
        <fullName evidence="6">SLC26A/SulP transporter domain-containing protein</fullName>
    </recommendedName>
</protein>
<dbReference type="InterPro" id="IPR011547">
    <property type="entry name" value="SLC26A/SulP_dom"/>
</dbReference>
<evidence type="ECO:0000256" key="5">
    <source>
        <dbReference type="SAM" id="Phobius"/>
    </source>
</evidence>
<dbReference type="AlphaFoldDB" id="A0A822XIU3"/>
<keyword evidence="4 5" id="KW-0472">Membrane</keyword>
<evidence type="ECO:0000256" key="1">
    <source>
        <dbReference type="ARBA" id="ARBA00004141"/>
    </source>
</evidence>
<dbReference type="PANTHER" id="PTHR11814">
    <property type="entry name" value="SULFATE TRANSPORTER"/>
    <property type="match status" value="1"/>
</dbReference>
<keyword evidence="2 5" id="KW-0812">Transmembrane</keyword>
<feature type="transmembrane region" description="Helical" evidence="5">
    <location>
        <begin position="239"/>
        <end position="260"/>
    </location>
</feature>
<evidence type="ECO:0000259" key="6">
    <source>
        <dbReference type="Pfam" id="PF00916"/>
    </source>
</evidence>
<reference evidence="7 8" key="1">
    <citation type="journal article" date="2020" name="Mol. Biol. Evol.">
        <title>Distinct Expression and Methylation Patterns for Genes with Different Fates following a Single Whole-Genome Duplication in Flowering Plants.</title>
        <authorList>
            <person name="Shi T."/>
            <person name="Rahmani R.S."/>
            <person name="Gugger P.F."/>
            <person name="Wang M."/>
            <person name="Li H."/>
            <person name="Zhang Y."/>
            <person name="Li Z."/>
            <person name="Wang Q."/>
            <person name="Van de Peer Y."/>
            <person name="Marchal K."/>
            <person name="Chen J."/>
        </authorList>
    </citation>
    <scope>NUCLEOTIDE SEQUENCE [LARGE SCALE GENOMIC DNA]</scope>
    <source>
        <tissue evidence="7">Leaf</tissue>
    </source>
</reference>
<feature type="transmembrane region" description="Helical" evidence="5">
    <location>
        <begin position="159"/>
        <end position="180"/>
    </location>
</feature>
<evidence type="ECO:0000256" key="4">
    <source>
        <dbReference type="ARBA" id="ARBA00023136"/>
    </source>
</evidence>
<comment type="caution">
    <text evidence="7">The sequence shown here is derived from an EMBL/GenBank/DDBJ whole genome shotgun (WGS) entry which is preliminary data.</text>
</comment>
<feature type="transmembrane region" description="Helical" evidence="5">
    <location>
        <begin position="130"/>
        <end position="147"/>
    </location>
</feature>
<gene>
    <name evidence="7" type="ORF">HUJ06_021086</name>
</gene>
<feature type="transmembrane region" description="Helical" evidence="5">
    <location>
        <begin position="267"/>
        <end position="288"/>
    </location>
</feature>
<evidence type="ECO:0000313" key="7">
    <source>
        <dbReference type="EMBL" id="DAD19623.1"/>
    </source>
</evidence>
<comment type="subcellular location">
    <subcellularLocation>
        <location evidence="1">Membrane</location>
        <topology evidence="1">Multi-pass membrane protein</topology>
    </subcellularLocation>
</comment>
<dbReference type="InterPro" id="IPR001902">
    <property type="entry name" value="SLC26A/SulP_fam"/>
</dbReference>
<dbReference type="Proteomes" id="UP000607653">
    <property type="component" value="Unassembled WGS sequence"/>
</dbReference>
<keyword evidence="8" id="KW-1185">Reference proteome</keyword>
<feature type="domain" description="SLC26A/SulP transporter" evidence="6">
    <location>
        <begin position="78"/>
        <end position="380"/>
    </location>
</feature>
<accession>A0A822XIU3</accession>
<dbReference type="GO" id="GO:0008271">
    <property type="term" value="F:secondary active sulfate transmembrane transporter activity"/>
    <property type="evidence" value="ECO:0007669"/>
    <property type="project" value="InterPro"/>
</dbReference>
<dbReference type="InterPro" id="IPR018045">
    <property type="entry name" value="S04_transporter_CS"/>
</dbReference>
<evidence type="ECO:0000256" key="2">
    <source>
        <dbReference type="ARBA" id="ARBA00022692"/>
    </source>
</evidence>
<name>A0A822XIU3_NELNU</name>
<keyword evidence="3 5" id="KW-1133">Transmembrane helix</keyword>
<dbReference type="GO" id="GO:0016020">
    <property type="term" value="C:membrane"/>
    <property type="evidence" value="ECO:0007669"/>
    <property type="project" value="UniProtKB-SubCell"/>
</dbReference>
<evidence type="ECO:0000313" key="8">
    <source>
        <dbReference type="Proteomes" id="UP000607653"/>
    </source>
</evidence>
<dbReference type="PROSITE" id="PS01130">
    <property type="entry name" value="SLC26A"/>
    <property type="match status" value="1"/>
</dbReference>
<feature type="transmembrane region" description="Helical" evidence="5">
    <location>
        <begin position="361"/>
        <end position="384"/>
    </location>
</feature>
<feature type="transmembrane region" description="Helical" evidence="5">
    <location>
        <begin position="329"/>
        <end position="349"/>
    </location>
</feature>
<dbReference type="EMBL" id="DUZY01000001">
    <property type="protein sequence ID" value="DAD19623.1"/>
    <property type="molecule type" value="Genomic_DNA"/>
</dbReference>
<dbReference type="Pfam" id="PF00916">
    <property type="entry name" value="Sulfate_transp"/>
    <property type="match status" value="1"/>
</dbReference>
<sequence length="388" mass="42444">MGNSDYAFPSKGDCAHRVAIPPPQPFYKSLKRSLKETFFPDDPLRQFKNQPPSRKFILGLQYFLPILEWAPRYTFQYFKADLIAGITIASLAIPQGISYAQLANLPPILGLYSSFVPPLVYAMMGSSRDLAVGTVAVASLLTASMLGSEVNANDNPTLYLHLAFTATFFAGVLQATLGILRLGFIVDFLSHATIVGFMAGAATVVCLQQLKGILGLERFTHGTDVVSVMRSVFTQTHQWRWESGVLGCCFLFFLILTRYISKRRPKFFWISAMAPLTSVILGSLLVYLTHAENHGVQVIGHLKKGLNPPSLTDLAFGSQYVTLAMKTGIVTGVIALAEGIAVGRSFAMFKNYHIDGNKEMIAFGMMNIAGSCTSCYLTTGFSLFPVCL</sequence>
<evidence type="ECO:0000256" key="3">
    <source>
        <dbReference type="ARBA" id="ARBA00022989"/>
    </source>
</evidence>
<proteinExistence type="predicted"/>
<feature type="transmembrane region" description="Helical" evidence="5">
    <location>
        <begin position="192"/>
        <end position="210"/>
    </location>
</feature>